<accession>A0ABQ3WPX3</accession>
<organism evidence="1">
    <name type="scientific">Actinoplanes campanulatus</name>
    <dbReference type="NCBI Taxonomy" id="113559"/>
    <lineage>
        <taxon>Bacteria</taxon>
        <taxon>Bacillati</taxon>
        <taxon>Actinomycetota</taxon>
        <taxon>Actinomycetes</taxon>
        <taxon>Micromonosporales</taxon>
        <taxon>Micromonosporaceae</taxon>
        <taxon>Actinoplanes</taxon>
    </lineage>
</organism>
<protein>
    <submittedName>
        <fullName evidence="1">Uncharacterized protein</fullName>
    </submittedName>
</protein>
<reference evidence="1" key="1">
    <citation type="submission" date="2021-01" db="EMBL/GenBank/DDBJ databases">
        <title>Whole genome shotgun sequence of Actinoplanes capillaceus NBRC 16408.</title>
        <authorList>
            <person name="Komaki H."/>
            <person name="Tamura T."/>
        </authorList>
    </citation>
    <scope>NUCLEOTIDE SEQUENCE [LARGE SCALE GENOMIC DNA]</scope>
    <source>
        <strain evidence="1">NBRC 16408</strain>
    </source>
</reference>
<gene>
    <name evidence="1" type="ORF">Aca07nite_55380</name>
</gene>
<sequence length="200" mass="21813">MRVERPGKRVRDADRCTTLDPMTISRLLRAGMALTCVLTNPAPAAALPDDGAAPALTAAQRRVLLEATARFRDPRRAKAAGYLPTDHCVPGMGHHWTHPGHAADQAIDPVLPEILLYVPGRDGRPVLAGIEYFKADADGSLRTSGDRPTLFGRRFDGPMAGHELPPGSPPMPVHYDLHVWLYQHNPVGELATENPRITCR</sequence>
<proteinExistence type="predicted"/>
<comment type="caution">
    <text evidence="1">The sequence shown here is derived from an EMBL/GenBank/DDBJ whole genome shotgun (WGS) entry which is preliminary data.</text>
</comment>
<name>A0ABQ3WPX3_9ACTN</name>
<dbReference type="EMBL" id="BOMF01000104">
    <property type="protein sequence ID" value="GID48263.1"/>
    <property type="molecule type" value="Genomic_DNA"/>
</dbReference>
<evidence type="ECO:0000313" key="1">
    <source>
        <dbReference type="EMBL" id="GID48263.1"/>
    </source>
</evidence>